<keyword evidence="1" id="KW-0812">Transmembrane</keyword>
<dbReference type="Proteomes" id="UP000035680">
    <property type="component" value="Unassembled WGS sequence"/>
</dbReference>
<dbReference type="WBParaSite" id="SVE_1566100.1">
    <property type="protein sequence ID" value="SVE_1566100.1"/>
    <property type="gene ID" value="SVE_1566100"/>
</dbReference>
<protein>
    <submittedName>
        <fullName evidence="3">G-protein coupled receptors family 1 profile domain-containing protein</fullName>
    </submittedName>
</protein>
<evidence type="ECO:0000256" key="1">
    <source>
        <dbReference type="SAM" id="Phobius"/>
    </source>
</evidence>
<feature type="transmembrane region" description="Helical" evidence="1">
    <location>
        <begin position="7"/>
        <end position="31"/>
    </location>
</feature>
<proteinExistence type="predicted"/>
<evidence type="ECO:0000313" key="3">
    <source>
        <dbReference type="WBParaSite" id="SVE_1566100.1"/>
    </source>
</evidence>
<reference evidence="3" key="2">
    <citation type="submission" date="2015-08" db="UniProtKB">
        <authorList>
            <consortium name="WormBaseParasite"/>
        </authorList>
    </citation>
    <scope>IDENTIFICATION</scope>
</reference>
<sequence>MSSLKDLAVIVNIVSCTPLILFLPIEGFFIIYKSYHIYFKSLCLSLILAVLLHVYGNFILDIFYFLDVDTIFQSNSRFHGFLLNATRYFASYGPCICRENLWMICCERIYSTIRRKKYEQMSNKFVAFILFWLPFTYSFNIENICRTWPFLDENYTKICLFLEMCTTTLCIGLYFRCKTLKKMTFDNTLQLCEKYQAS</sequence>
<feature type="transmembrane region" description="Helical" evidence="1">
    <location>
        <begin position="125"/>
        <end position="143"/>
    </location>
</feature>
<keyword evidence="2" id="KW-1185">Reference proteome</keyword>
<evidence type="ECO:0000313" key="2">
    <source>
        <dbReference type="Proteomes" id="UP000035680"/>
    </source>
</evidence>
<organism evidence="2 3">
    <name type="scientific">Strongyloides venezuelensis</name>
    <name type="common">Threadworm</name>
    <dbReference type="NCBI Taxonomy" id="75913"/>
    <lineage>
        <taxon>Eukaryota</taxon>
        <taxon>Metazoa</taxon>
        <taxon>Ecdysozoa</taxon>
        <taxon>Nematoda</taxon>
        <taxon>Chromadorea</taxon>
        <taxon>Rhabditida</taxon>
        <taxon>Tylenchina</taxon>
        <taxon>Panagrolaimomorpha</taxon>
        <taxon>Strongyloidoidea</taxon>
        <taxon>Strongyloididae</taxon>
        <taxon>Strongyloides</taxon>
    </lineage>
</organism>
<dbReference type="AlphaFoldDB" id="A0A0K0FTK0"/>
<keyword evidence="1" id="KW-0472">Membrane</keyword>
<feature type="transmembrane region" description="Helical" evidence="1">
    <location>
        <begin position="155"/>
        <end position="175"/>
    </location>
</feature>
<accession>A0A0K0FTK0</accession>
<keyword evidence="1" id="KW-1133">Transmembrane helix</keyword>
<name>A0A0K0FTK0_STRVS</name>
<reference evidence="2" key="1">
    <citation type="submission" date="2014-07" db="EMBL/GenBank/DDBJ databases">
        <authorList>
            <person name="Martin A.A"/>
            <person name="De Silva N."/>
        </authorList>
    </citation>
    <scope>NUCLEOTIDE SEQUENCE</scope>
</reference>
<feature type="transmembrane region" description="Helical" evidence="1">
    <location>
        <begin position="37"/>
        <end position="66"/>
    </location>
</feature>